<dbReference type="SMART" id="SM00385">
    <property type="entry name" value="CYCLIN"/>
    <property type="match status" value="1"/>
</dbReference>
<feature type="domain" description="Cyclin C-terminal" evidence="2">
    <location>
        <begin position="1"/>
        <end position="97"/>
    </location>
</feature>
<organism evidence="3 4">
    <name type="scientific">Prunus dulcis</name>
    <name type="common">Almond</name>
    <name type="synonym">Amygdalus dulcis</name>
    <dbReference type="NCBI Taxonomy" id="3755"/>
    <lineage>
        <taxon>Eukaryota</taxon>
        <taxon>Viridiplantae</taxon>
        <taxon>Streptophyta</taxon>
        <taxon>Embryophyta</taxon>
        <taxon>Tracheophyta</taxon>
        <taxon>Spermatophyta</taxon>
        <taxon>Magnoliopsida</taxon>
        <taxon>eudicotyledons</taxon>
        <taxon>Gunneridae</taxon>
        <taxon>Pentapetalae</taxon>
        <taxon>rosids</taxon>
        <taxon>fabids</taxon>
        <taxon>Rosales</taxon>
        <taxon>Rosaceae</taxon>
        <taxon>Amygdaloideae</taxon>
        <taxon>Amygdaleae</taxon>
        <taxon>Prunus</taxon>
    </lineage>
</organism>
<dbReference type="Pfam" id="PF02984">
    <property type="entry name" value="Cyclin_C"/>
    <property type="match status" value="1"/>
</dbReference>
<dbReference type="AlphaFoldDB" id="A0AAD4V1I9"/>
<feature type="domain" description="Cyclin-like" evidence="1">
    <location>
        <begin position="1"/>
        <end position="66"/>
    </location>
</feature>
<evidence type="ECO:0000259" key="2">
    <source>
        <dbReference type="SMART" id="SM01332"/>
    </source>
</evidence>
<sequence>MLRFLKAAQSEPKLEHLAFYLIELCLVEYEASRCTLQITAAWTPLLCKHARYDVSQIRDCAEMILKVQKVARVGRLKVTYEKYMRPDLSGVAAIKPLERLPL</sequence>
<dbReference type="InterPro" id="IPR036915">
    <property type="entry name" value="Cyclin-like_sf"/>
</dbReference>
<reference evidence="3 4" key="1">
    <citation type="journal article" date="2022" name="G3 (Bethesda)">
        <title>Whole-genome sequence and methylome profiling of the almond [Prunus dulcis (Mill.) D.A. Webb] cultivar 'Nonpareil'.</title>
        <authorList>
            <person name="D'Amico-Willman K.M."/>
            <person name="Ouma W.Z."/>
            <person name="Meulia T."/>
            <person name="Sideli G.M."/>
            <person name="Gradziel T.M."/>
            <person name="Fresnedo-Ramirez J."/>
        </authorList>
    </citation>
    <scope>NUCLEOTIDE SEQUENCE [LARGE SCALE GENOMIC DNA]</scope>
    <source>
        <strain evidence="3">Clone GOH B32 T37-40</strain>
    </source>
</reference>
<dbReference type="Gene3D" id="1.10.472.10">
    <property type="entry name" value="Cyclin-like"/>
    <property type="match status" value="1"/>
</dbReference>
<protein>
    <submittedName>
        <fullName evidence="3">Uncharacterized protein</fullName>
    </submittedName>
</protein>
<accession>A0AAD4V1I9</accession>
<proteinExistence type="predicted"/>
<dbReference type="EMBL" id="JAJFAZ020000007">
    <property type="protein sequence ID" value="KAI5316754.1"/>
    <property type="molecule type" value="Genomic_DNA"/>
</dbReference>
<dbReference type="SMART" id="SM01332">
    <property type="entry name" value="Cyclin_C"/>
    <property type="match status" value="1"/>
</dbReference>
<gene>
    <name evidence="3" type="ORF">L3X38_036461</name>
</gene>
<dbReference type="InterPro" id="IPR013763">
    <property type="entry name" value="Cyclin-like_dom"/>
</dbReference>
<name>A0AAD4V1I9_PRUDU</name>
<dbReference type="Proteomes" id="UP001054821">
    <property type="component" value="Chromosome 7"/>
</dbReference>
<dbReference type="InterPro" id="IPR004367">
    <property type="entry name" value="Cyclin_C-dom"/>
</dbReference>
<evidence type="ECO:0000313" key="4">
    <source>
        <dbReference type="Proteomes" id="UP001054821"/>
    </source>
</evidence>
<dbReference type="SUPFAM" id="SSF47954">
    <property type="entry name" value="Cyclin-like"/>
    <property type="match status" value="1"/>
</dbReference>
<evidence type="ECO:0000259" key="1">
    <source>
        <dbReference type="SMART" id="SM00385"/>
    </source>
</evidence>
<keyword evidence="4" id="KW-1185">Reference proteome</keyword>
<evidence type="ECO:0000313" key="3">
    <source>
        <dbReference type="EMBL" id="KAI5316754.1"/>
    </source>
</evidence>
<comment type="caution">
    <text evidence="3">The sequence shown here is derived from an EMBL/GenBank/DDBJ whole genome shotgun (WGS) entry which is preliminary data.</text>
</comment>